<gene>
    <name evidence="5" type="ORF">PHJA_000245900</name>
</gene>
<keyword evidence="6" id="KW-1185">Reference proteome</keyword>
<dbReference type="InterPro" id="IPR050481">
    <property type="entry name" value="UDP-glycosyltransf_plant"/>
</dbReference>
<keyword evidence="4" id="KW-1133">Transmembrane helix</keyword>
<evidence type="ECO:0000256" key="2">
    <source>
        <dbReference type="ARBA" id="ARBA00022676"/>
    </source>
</evidence>
<dbReference type="OrthoDB" id="5835829at2759"/>
<dbReference type="PANTHER" id="PTHR48048:SF30">
    <property type="entry name" value="GLYCOSYLTRANSFERASE"/>
    <property type="match status" value="1"/>
</dbReference>
<organism evidence="5 6">
    <name type="scientific">Phtheirospermum japonicum</name>
    <dbReference type="NCBI Taxonomy" id="374723"/>
    <lineage>
        <taxon>Eukaryota</taxon>
        <taxon>Viridiplantae</taxon>
        <taxon>Streptophyta</taxon>
        <taxon>Embryophyta</taxon>
        <taxon>Tracheophyta</taxon>
        <taxon>Spermatophyta</taxon>
        <taxon>Magnoliopsida</taxon>
        <taxon>eudicotyledons</taxon>
        <taxon>Gunneridae</taxon>
        <taxon>Pentapetalae</taxon>
        <taxon>asterids</taxon>
        <taxon>lamiids</taxon>
        <taxon>Lamiales</taxon>
        <taxon>Orobanchaceae</taxon>
        <taxon>Orobanchaceae incertae sedis</taxon>
        <taxon>Phtheirospermum</taxon>
    </lineage>
</organism>
<keyword evidence="4" id="KW-0472">Membrane</keyword>
<feature type="transmembrane region" description="Helical" evidence="4">
    <location>
        <begin position="122"/>
        <end position="140"/>
    </location>
</feature>
<keyword evidence="4" id="KW-0812">Transmembrane</keyword>
<dbReference type="GO" id="GO:0035251">
    <property type="term" value="F:UDP-glucosyltransferase activity"/>
    <property type="evidence" value="ECO:0007669"/>
    <property type="project" value="InterPro"/>
</dbReference>
<accession>A0A830B2Q5</accession>
<evidence type="ECO:0000256" key="4">
    <source>
        <dbReference type="SAM" id="Phobius"/>
    </source>
</evidence>
<sequence>MGHLVSMVELGKFILRHHPSAAITILTVPPSFNTGSTASYIRRVSATVPSITFHDLPTVPLDLHAFPSMEAVIFETLGRSCPHVRRALETITATSGGVSAFIIDFFCTSSHPIAAELNIPTYYFVTSGAAVFAFLLYFPIIHNTTTESFKDMKNTLLDVPGLPLFPASDMMVPLLDRQSLDYKNFLEFSLNIPNSAGIMINTFESLETKCLQTIREGKCNPNGRTPPVFTVGPLLAAGDGEAAHDCLKWLDKQPSKSVVYLCFGSLGLLSEAQLKEIALGLEKSGRRFLWVVRSPPTADETEPDLDLLLPAGFLDRTDGRASW</sequence>
<reference evidence="5" key="1">
    <citation type="submission" date="2020-07" db="EMBL/GenBank/DDBJ databases">
        <title>Ethylene signaling mediates host invasion by parasitic plants.</title>
        <authorList>
            <person name="Yoshida S."/>
        </authorList>
    </citation>
    <scope>NUCLEOTIDE SEQUENCE</scope>
    <source>
        <strain evidence="5">Okayama</strain>
    </source>
</reference>
<evidence type="ECO:0000256" key="3">
    <source>
        <dbReference type="ARBA" id="ARBA00022679"/>
    </source>
</evidence>
<evidence type="ECO:0000313" key="5">
    <source>
        <dbReference type="EMBL" id="GFP81026.1"/>
    </source>
</evidence>
<dbReference type="Proteomes" id="UP000653305">
    <property type="component" value="Unassembled WGS sequence"/>
</dbReference>
<dbReference type="CDD" id="cd03784">
    <property type="entry name" value="GT1_Gtf-like"/>
    <property type="match status" value="1"/>
</dbReference>
<keyword evidence="2" id="KW-0328">Glycosyltransferase</keyword>
<protein>
    <submittedName>
        <fullName evidence="5">Anthocyanidin 5 3-o-glucosyltransferase</fullName>
    </submittedName>
</protein>
<comment type="caution">
    <text evidence="5">The sequence shown here is derived from an EMBL/GenBank/DDBJ whole genome shotgun (WGS) entry which is preliminary data.</text>
</comment>
<keyword evidence="3 5" id="KW-0808">Transferase</keyword>
<evidence type="ECO:0000313" key="6">
    <source>
        <dbReference type="Proteomes" id="UP000653305"/>
    </source>
</evidence>
<proteinExistence type="inferred from homology"/>
<evidence type="ECO:0000256" key="1">
    <source>
        <dbReference type="ARBA" id="ARBA00009995"/>
    </source>
</evidence>
<dbReference type="PANTHER" id="PTHR48048">
    <property type="entry name" value="GLYCOSYLTRANSFERASE"/>
    <property type="match status" value="1"/>
</dbReference>
<dbReference type="Gene3D" id="3.40.50.2000">
    <property type="entry name" value="Glycogen Phosphorylase B"/>
    <property type="match status" value="2"/>
</dbReference>
<dbReference type="SUPFAM" id="SSF53756">
    <property type="entry name" value="UDP-Glycosyltransferase/glycogen phosphorylase"/>
    <property type="match status" value="1"/>
</dbReference>
<dbReference type="AlphaFoldDB" id="A0A830B2Q5"/>
<dbReference type="InterPro" id="IPR002213">
    <property type="entry name" value="UDP_glucos_trans"/>
</dbReference>
<dbReference type="FunFam" id="3.40.50.2000:FF:000095">
    <property type="entry name" value="Glycosyltransferase"/>
    <property type="match status" value="1"/>
</dbReference>
<dbReference type="EMBL" id="BMAC01000026">
    <property type="protein sequence ID" value="GFP81026.1"/>
    <property type="molecule type" value="Genomic_DNA"/>
</dbReference>
<comment type="similarity">
    <text evidence="1">Belongs to the UDP-glycosyltransferase family.</text>
</comment>
<name>A0A830B2Q5_9LAMI</name>